<proteinExistence type="predicted"/>
<evidence type="ECO:0000313" key="3">
    <source>
        <dbReference type="Proteomes" id="UP001516400"/>
    </source>
</evidence>
<evidence type="ECO:0000313" key="2">
    <source>
        <dbReference type="EMBL" id="KAL3267766.1"/>
    </source>
</evidence>
<dbReference type="AlphaFoldDB" id="A0ABD2MMY1"/>
<protein>
    <submittedName>
        <fullName evidence="2">Uncharacterized protein</fullName>
    </submittedName>
</protein>
<keyword evidence="3" id="KW-1185">Reference proteome</keyword>
<dbReference type="EMBL" id="JABFTP020000021">
    <property type="protein sequence ID" value="KAL3267766.1"/>
    <property type="molecule type" value="Genomic_DNA"/>
</dbReference>
<reference evidence="2 3" key="1">
    <citation type="journal article" date="2021" name="BMC Biol.">
        <title>Horizontally acquired antibacterial genes associated with adaptive radiation of ladybird beetles.</title>
        <authorList>
            <person name="Li H.S."/>
            <person name="Tang X.F."/>
            <person name="Huang Y.H."/>
            <person name="Xu Z.Y."/>
            <person name="Chen M.L."/>
            <person name="Du X.Y."/>
            <person name="Qiu B.Y."/>
            <person name="Chen P.T."/>
            <person name="Zhang W."/>
            <person name="Slipinski A."/>
            <person name="Escalona H.E."/>
            <person name="Waterhouse R.M."/>
            <person name="Zwick A."/>
            <person name="Pang H."/>
        </authorList>
    </citation>
    <scope>NUCLEOTIDE SEQUENCE [LARGE SCALE GENOMIC DNA]</scope>
    <source>
        <strain evidence="2">SYSU2018</strain>
    </source>
</reference>
<accession>A0ABD2MMY1</accession>
<comment type="caution">
    <text evidence="2">The sequence shown here is derived from an EMBL/GenBank/DDBJ whole genome shotgun (WGS) entry which is preliminary data.</text>
</comment>
<organism evidence="2 3">
    <name type="scientific">Cryptolaemus montrouzieri</name>
    <dbReference type="NCBI Taxonomy" id="559131"/>
    <lineage>
        <taxon>Eukaryota</taxon>
        <taxon>Metazoa</taxon>
        <taxon>Ecdysozoa</taxon>
        <taxon>Arthropoda</taxon>
        <taxon>Hexapoda</taxon>
        <taxon>Insecta</taxon>
        <taxon>Pterygota</taxon>
        <taxon>Neoptera</taxon>
        <taxon>Endopterygota</taxon>
        <taxon>Coleoptera</taxon>
        <taxon>Polyphaga</taxon>
        <taxon>Cucujiformia</taxon>
        <taxon>Coccinelloidea</taxon>
        <taxon>Coccinellidae</taxon>
        <taxon>Scymninae</taxon>
        <taxon>Scymnini</taxon>
        <taxon>Cryptolaemus</taxon>
    </lineage>
</organism>
<gene>
    <name evidence="2" type="ORF">HHI36_006893</name>
</gene>
<feature type="region of interest" description="Disordered" evidence="1">
    <location>
        <begin position="22"/>
        <end position="53"/>
    </location>
</feature>
<sequence length="118" mass="13413">MTLNLHPPKLQNLTAEQAITLGWSTQHPYRPPKDRRGAPPPVEPDGTRPPPRIRHGLLRCRGRAHRSQQASLPTPRAECMAYCEKMTEHVDAYGRFEGGVWKKVEYVAKKIFSVIEGF</sequence>
<feature type="compositionally biased region" description="Pro residues" evidence="1">
    <location>
        <begin position="38"/>
        <end position="50"/>
    </location>
</feature>
<evidence type="ECO:0000256" key="1">
    <source>
        <dbReference type="SAM" id="MobiDB-lite"/>
    </source>
</evidence>
<dbReference type="Proteomes" id="UP001516400">
    <property type="component" value="Unassembled WGS sequence"/>
</dbReference>
<name>A0ABD2MMY1_9CUCU</name>